<reference evidence="1 2" key="1">
    <citation type="submission" date="2024-02" db="EMBL/GenBank/DDBJ databases">
        <title>Full genome sequence of Nocardioides kribbensis.</title>
        <authorList>
            <person name="Poletto B.L."/>
            <person name="Silva G."/>
            <person name="Galante D."/>
            <person name="Campos K.R."/>
            <person name="Santos M.B.N."/>
            <person name="Sacchi C.T."/>
        </authorList>
    </citation>
    <scope>NUCLEOTIDE SEQUENCE [LARGE SCALE GENOMIC DNA]</scope>
    <source>
        <strain evidence="1 2">O4R</strain>
    </source>
</reference>
<dbReference type="Gene3D" id="3.40.50.1000">
    <property type="entry name" value="HAD superfamily/HAD-like"/>
    <property type="match status" value="1"/>
</dbReference>
<dbReference type="InterPro" id="IPR036412">
    <property type="entry name" value="HAD-like_sf"/>
</dbReference>
<protein>
    <submittedName>
        <fullName evidence="1">HAD-IA family hydrolase</fullName>
    </submittedName>
</protein>
<dbReference type="GO" id="GO:0016787">
    <property type="term" value="F:hydrolase activity"/>
    <property type="evidence" value="ECO:0007669"/>
    <property type="project" value="UniProtKB-KW"/>
</dbReference>
<dbReference type="Gene3D" id="1.10.150.240">
    <property type="entry name" value="Putative phosphatase, domain 2"/>
    <property type="match status" value="1"/>
</dbReference>
<dbReference type="InterPro" id="IPR023198">
    <property type="entry name" value="PGP-like_dom2"/>
</dbReference>
<evidence type="ECO:0000313" key="2">
    <source>
        <dbReference type="Proteomes" id="UP001482520"/>
    </source>
</evidence>
<accession>A0ABV1P2Q8</accession>
<dbReference type="Pfam" id="PF00702">
    <property type="entry name" value="Hydrolase"/>
    <property type="match status" value="1"/>
</dbReference>
<dbReference type="InterPro" id="IPR006439">
    <property type="entry name" value="HAD-SF_hydro_IA"/>
</dbReference>
<organism evidence="1 2">
    <name type="scientific">Nocardioides kribbensis</name>
    <dbReference type="NCBI Taxonomy" id="305517"/>
    <lineage>
        <taxon>Bacteria</taxon>
        <taxon>Bacillati</taxon>
        <taxon>Actinomycetota</taxon>
        <taxon>Actinomycetes</taxon>
        <taxon>Propionibacteriales</taxon>
        <taxon>Nocardioidaceae</taxon>
        <taxon>Nocardioides</taxon>
    </lineage>
</organism>
<evidence type="ECO:0000313" key="1">
    <source>
        <dbReference type="EMBL" id="MEQ7849040.1"/>
    </source>
</evidence>
<dbReference type="SUPFAM" id="SSF56784">
    <property type="entry name" value="HAD-like"/>
    <property type="match status" value="1"/>
</dbReference>
<name>A0ABV1P2Q8_9ACTN</name>
<proteinExistence type="predicted"/>
<keyword evidence="2" id="KW-1185">Reference proteome</keyword>
<dbReference type="NCBIfam" id="TIGR01509">
    <property type="entry name" value="HAD-SF-IA-v3"/>
    <property type="match status" value="1"/>
</dbReference>
<dbReference type="InterPro" id="IPR023214">
    <property type="entry name" value="HAD_sf"/>
</dbReference>
<dbReference type="Proteomes" id="UP001482520">
    <property type="component" value="Unassembled WGS sequence"/>
</dbReference>
<gene>
    <name evidence="1" type="ORF">V6R90_17305</name>
</gene>
<sequence>MTAILFGSISTIADTSELQREAFNRAFASHGLDWQWGQEEYAEMLATSGGRDRIAEHARSTGADVDADEVHQTKSEIFQQLLGEADLTPRDGVVETIAAAREAGHKVALVTTTSRENVMALGRAVADRISFDDLDLVVDRTQVEQPKPDGEAYTFALAALGEPAGSCVAVEDNLGGVEAAARAGLSVVAFPNANTAGHDFERATARRDRLELTDLQSFTQTA</sequence>
<dbReference type="InterPro" id="IPR044999">
    <property type="entry name" value="CbbY-like"/>
</dbReference>
<dbReference type="RefSeq" id="WP_349805401.1">
    <property type="nucleotide sequence ID" value="NZ_JBEGDP010000027.1"/>
</dbReference>
<dbReference type="PANTHER" id="PTHR42896:SF2">
    <property type="entry name" value="CBBY-LIKE PROTEIN"/>
    <property type="match status" value="1"/>
</dbReference>
<comment type="caution">
    <text evidence="1">The sequence shown here is derived from an EMBL/GenBank/DDBJ whole genome shotgun (WGS) entry which is preliminary data.</text>
</comment>
<dbReference type="EMBL" id="JBEGDP010000027">
    <property type="protein sequence ID" value="MEQ7849040.1"/>
    <property type="molecule type" value="Genomic_DNA"/>
</dbReference>
<keyword evidence="1" id="KW-0378">Hydrolase</keyword>
<dbReference type="PANTHER" id="PTHR42896">
    <property type="entry name" value="XYLULOSE-1,5-BISPHOSPHATE (XUBP) PHOSPHATASE"/>
    <property type="match status" value="1"/>
</dbReference>